<evidence type="ECO:0000256" key="3">
    <source>
        <dbReference type="ARBA" id="ARBA00022729"/>
    </source>
</evidence>
<accession>A0A8B6BXD2</accession>
<evidence type="ECO:0000256" key="2">
    <source>
        <dbReference type="ARBA" id="ARBA00016955"/>
    </source>
</evidence>
<dbReference type="Proteomes" id="UP000596742">
    <property type="component" value="Unassembled WGS sequence"/>
</dbReference>
<gene>
    <name evidence="6" type="ORF">MGAL_10B077121</name>
</gene>
<dbReference type="InterPro" id="IPR051099">
    <property type="entry name" value="AGR/TXD"/>
</dbReference>
<evidence type="ECO:0000256" key="4">
    <source>
        <dbReference type="ARBA" id="ARBA00033687"/>
    </source>
</evidence>
<sequence>MLTGRLVRKIHITDIPPKISKGSVHLGISTAAGKMDFLTRVILFISCITVSIANDLARGWNDDVAWVTLEDGIKAAKEQNKPMMLVIHKTWCGACKSLKPQFDSSKEIAELSKPFVMVNVLDDEEPEGEKYSPDGGYIPRVLFYDPDGNILDQYKNENGHPDYKYYHFNPTSIAATMKKVIKERNLEKPAGNEEL</sequence>
<dbReference type="GO" id="GO:0005783">
    <property type="term" value="C:endoplasmic reticulum"/>
    <property type="evidence" value="ECO:0007669"/>
    <property type="project" value="TreeGrafter"/>
</dbReference>
<dbReference type="InterPro" id="IPR013766">
    <property type="entry name" value="Thioredoxin_domain"/>
</dbReference>
<keyword evidence="3" id="KW-0732">Signal</keyword>
<evidence type="ECO:0000259" key="5">
    <source>
        <dbReference type="PROSITE" id="PS51352"/>
    </source>
</evidence>
<keyword evidence="6" id="KW-0560">Oxidoreductase</keyword>
<dbReference type="Pfam" id="PF13899">
    <property type="entry name" value="Thioredoxin_7"/>
    <property type="match status" value="1"/>
</dbReference>
<evidence type="ECO:0000313" key="6">
    <source>
        <dbReference type="EMBL" id="VDH97136.1"/>
    </source>
</evidence>
<feature type="domain" description="Thioredoxin" evidence="5">
    <location>
        <begin position="42"/>
        <end position="182"/>
    </location>
</feature>
<name>A0A8B6BXD2_MYTGA</name>
<comment type="catalytic activity">
    <reaction evidence="4">
        <text>[protein]-disulfide + 2 glutathione = [protein]-dithiol + glutathione disulfide</text>
        <dbReference type="Rhea" id="RHEA:21064"/>
        <dbReference type="Rhea" id="RHEA-COMP:10593"/>
        <dbReference type="Rhea" id="RHEA-COMP:10594"/>
        <dbReference type="ChEBI" id="CHEBI:29950"/>
        <dbReference type="ChEBI" id="CHEBI:50058"/>
        <dbReference type="ChEBI" id="CHEBI:57925"/>
        <dbReference type="ChEBI" id="CHEBI:58297"/>
        <dbReference type="EC" id="1.8.4.2"/>
    </reaction>
    <physiologicalReaction direction="right-to-left" evidence="4">
        <dbReference type="Rhea" id="RHEA:21066"/>
    </physiologicalReaction>
</comment>
<dbReference type="EMBL" id="UYJE01000859">
    <property type="protein sequence ID" value="VDH97136.1"/>
    <property type="molecule type" value="Genomic_DNA"/>
</dbReference>
<dbReference type="PROSITE" id="PS00194">
    <property type="entry name" value="THIOREDOXIN_1"/>
    <property type="match status" value="1"/>
</dbReference>
<dbReference type="EC" id="1.8.4.2" evidence="1"/>
<proteinExistence type="predicted"/>
<dbReference type="CDD" id="cd02959">
    <property type="entry name" value="ERp19"/>
    <property type="match status" value="1"/>
</dbReference>
<dbReference type="PANTHER" id="PTHR15337">
    <property type="entry name" value="ANTERIOR GRADIENT PROTEIN-RELATED"/>
    <property type="match status" value="1"/>
</dbReference>
<evidence type="ECO:0000313" key="7">
    <source>
        <dbReference type="Proteomes" id="UP000596742"/>
    </source>
</evidence>
<protein>
    <recommendedName>
        <fullName evidence="2">Thioredoxin domain-containing protein 12</fullName>
        <ecNumber evidence="1">1.8.4.2</ecNumber>
    </recommendedName>
</protein>
<dbReference type="AlphaFoldDB" id="A0A8B6BXD2"/>
<dbReference type="GO" id="GO:0019153">
    <property type="term" value="F:protein-disulfide reductase (glutathione) activity"/>
    <property type="evidence" value="ECO:0007669"/>
    <property type="project" value="UniProtKB-EC"/>
</dbReference>
<comment type="caution">
    <text evidence="6">The sequence shown here is derived from an EMBL/GenBank/DDBJ whole genome shotgun (WGS) entry which is preliminary data.</text>
</comment>
<dbReference type="InterPro" id="IPR037462">
    <property type="entry name" value="ERp19"/>
</dbReference>
<dbReference type="InterPro" id="IPR036249">
    <property type="entry name" value="Thioredoxin-like_sf"/>
</dbReference>
<organism evidence="6 7">
    <name type="scientific">Mytilus galloprovincialis</name>
    <name type="common">Mediterranean mussel</name>
    <dbReference type="NCBI Taxonomy" id="29158"/>
    <lineage>
        <taxon>Eukaryota</taxon>
        <taxon>Metazoa</taxon>
        <taxon>Spiralia</taxon>
        <taxon>Lophotrochozoa</taxon>
        <taxon>Mollusca</taxon>
        <taxon>Bivalvia</taxon>
        <taxon>Autobranchia</taxon>
        <taxon>Pteriomorphia</taxon>
        <taxon>Mytilida</taxon>
        <taxon>Mytiloidea</taxon>
        <taxon>Mytilidae</taxon>
        <taxon>Mytilinae</taxon>
        <taxon>Mytilus</taxon>
    </lineage>
</organism>
<dbReference type="OrthoDB" id="262308at2759"/>
<dbReference type="PANTHER" id="PTHR15337:SF11">
    <property type="entry name" value="THIOREDOXIN DOMAIN-CONTAINING PROTEIN"/>
    <property type="match status" value="1"/>
</dbReference>
<evidence type="ECO:0000256" key="1">
    <source>
        <dbReference type="ARBA" id="ARBA00013094"/>
    </source>
</evidence>
<reference evidence="6" key="1">
    <citation type="submission" date="2018-11" db="EMBL/GenBank/DDBJ databases">
        <authorList>
            <person name="Alioto T."/>
            <person name="Alioto T."/>
        </authorList>
    </citation>
    <scope>NUCLEOTIDE SEQUENCE</scope>
</reference>
<dbReference type="Gene3D" id="3.40.30.10">
    <property type="entry name" value="Glutaredoxin"/>
    <property type="match status" value="1"/>
</dbReference>
<dbReference type="PROSITE" id="PS51352">
    <property type="entry name" value="THIOREDOXIN_2"/>
    <property type="match status" value="1"/>
</dbReference>
<dbReference type="SUPFAM" id="SSF52833">
    <property type="entry name" value="Thioredoxin-like"/>
    <property type="match status" value="1"/>
</dbReference>
<dbReference type="InterPro" id="IPR017937">
    <property type="entry name" value="Thioredoxin_CS"/>
</dbReference>
<keyword evidence="7" id="KW-1185">Reference proteome</keyword>